<evidence type="ECO:0000313" key="1">
    <source>
        <dbReference type="EMBL" id="CNT80406.1"/>
    </source>
</evidence>
<dbReference type="EMBL" id="CQPA01000005">
    <property type="protein sequence ID" value="CNT80406.1"/>
    <property type="molecule type" value="Genomic_DNA"/>
</dbReference>
<gene>
    <name evidence="1" type="ORF">ERS008198_01082</name>
</gene>
<proteinExistence type="predicted"/>
<protein>
    <submittedName>
        <fullName evidence="1">Uncharacterized protein</fullName>
    </submittedName>
</protein>
<dbReference type="Proteomes" id="UP000041314">
    <property type="component" value="Unassembled WGS sequence"/>
</dbReference>
<name>A0A655BW05_SALET</name>
<sequence length="54" mass="6188">MRPLAFQIFDARLLLANSANVRKLLRFSLITQTLIPQTLGVLRLLLMMTRDSCL</sequence>
<dbReference type="AlphaFoldDB" id="A0A655BW05"/>
<evidence type="ECO:0000313" key="2">
    <source>
        <dbReference type="Proteomes" id="UP000041314"/>
    </source>
</evidence>
<reference evidence="1 2" key="1">
    <citation type="submission" date="2015-03" db="EMBL/GenBank/DDBJ databases">
        <authorList>
            <consortium name="Pathogen Informatics"/>
        </authorList>
    </citation>
    <scope>NUCLEOTIDE SEQUENCE [LARGE SCALE GENOMIC DNA]</scope>
    <source>
        <strain evidence="1 2">A1104</strain>
    </source>
</reference>
<organism evidence="1 2">
    <name type="scientific">Salmonella enterica subsp. enterica serovar Bovismorbificans</name>
    <dbReference type="NCBI Taxonomy" id="58097"/>
    <lineage>
        <taxon>Bacteria</taxon>
        <taxon>Pseudomonadati</taxon>
        <taxon>Pseudomonadota</taxon>
        <taxon>Gammaproteobacteria</taxon>
        <taxon>Enterobacterales</taxon>
        <taxon>Enterobacteriaceae</taxon>
        <taxon>Salmonella</taxon>
    </lineage>
</organism>
<accession>A0A655BW05</accession>